<dbReference type="PANTHER" id="PTHR31839:SF87">
    <property type="entry name" value="CBF-LIKE TRANSCRIPTION FACTOR"/>
    <property type="match status" value="1"/>
</dbReference>
<dbReference type="HOGENOM" id="CLU_063331_1_0_1"/>
<dbReference type="GO" id="GO:0003700">
    <property type="term" value="F:DNA-binding transcription factor activity"/>
    <property type="evidence" value="ECO:0007669"/>
    <property type="project" value="InterPro"/>
</dbReference>
<dbReference type="PRINTS" id="PR00367">
    <property type="entry name" value="ETHRSPELEMNT"/>
</dbReference>
<dbReference type="PANTHER" id="PTHR31839">
    <property type="entry name" value="DEHYDRATION-RESPONSIVE ELEMENT-BINDING PROTEIN 1D"/>
    <property type="match status" value="1"/>
</dbReference>
<reference evidence="10 13" key="1">
    <citation type="journal article" date="2011" name="Nature">
        <title>The Medicago genome provides insight into the evolution of rhizobial symbioses.</title>
        <authorList>
            <person name="Young N.D."/>
            <person name="Debelle F."/>
            <person name="Oldroyd G.E."/>
            <person name="Geurts R."/>
            <person name="Cannon S.B."/>
            <person name="Udvardi M.K."/>
            <person name="Benedito V.A."/>
            <person name="Mayer K.F."/>
            <person name="Gouzy J."/>
            <person name="Schoof H."/>
            <person name="Van de Peer Y."/>
            <person name="Proost S."/>
            <person name="Cook D.R."/>
            <person name="Meyers B.C."/>
            <person name="Spannagl M."/>
            <person name="Cheung F."/>
            <person name="De Mita S."/>
            <person name="Krishnakumar V."/>
            <person name="Gundlach H."/>
            <person name="Zhou S."/>
            <person name="Mudge J."/>
            <person name="Bharti A.K."/>
            <person name="Murray J.D."/>
            <person name="Naoumkina M.A."/>
            <person name="Rosen B."/>
            <person name="Silverstein K.A."/>
            <person name="Tang H."/>
            <person name="Rombauts S."/>
            <person name="Zhao P.X."/>
            <person name="Zhou P."/>
            <person name="Barbe V."/>
            <person name="Bardou P."/>
            <person name="Bechner M."/>
            <person name="Bellec A."/>
            <person name="Berger A."/>
            <person name="Berges H."/>
            <person name="Bidwell S."/>
            <person name="Bisseling T."/>
            <person name="Choisne N."/>
            <person name="Couloux A."/>
            <person name="Denny R."/>
            <person name="Deshpande S."/>
            <person name="Dai X."/>
            <person name="Doyle J.J."/>
            <person name="Dudez A.M."/>
            <person name="Farmer A.D."/>
            <person name="Fouteau S."/>
            <person name="Franken C."/>
            <person name="Gibelin C."/>
            <person name="Gish J."/>
            <person name="Goldstein S."/>
            <person name="Gonzalez A.J."/>
            <person name="Green P.J."/>
            <person name="Hallab A."/>
            <person name="Hartog M."/>
            <person name="Hua A."/>
            <person name="Humphray S.J."/>
            <person name="Jeong D.H."/>
            <person name="Jing Y."/>
            <person name="Jocker A."/>
            <person name="Kenton S.M."/>
            <person name="Kim D.J."/>
            <person name="Klee K."/>
            <person name="Lai H."/>
            <person name="Lang C."/>
            <person name="Lin S."/>
            <person name="Macmil S.L."/>
            <person name="Magdelenat G."/>
            <person name="Matthews L."/>
            <person name="McCorrison J."/>
            <person name="Monaghan E.L."/>
            <person name="Mun J.H."/>
            <person name="Najar F.Z."/>
            <person name="Nicholson C."/>
            <person name="Noirot C."/>
            <person name="O'Bleness M."/>
            <person name="Paule C.R."/>
            <person name="Poulain J."/>
            <person name="Prion F."/>
            <person name="Qin B."/>
            <person name="Qu C."/>
            <person name="Retzel E.F."/>
            <person name="Riddle C."/>
            <person name="Sallet E."/>
            <person name="Samain S."/>
            <person name="Samson N."/>
            <person name="Sanders I."/>
            <person name="Saurat O."/>
            <person name="Scarpelli C."/>
            <person name="Schiex T."/>
            <person name="Segurens B."/>
            <person name="Severin A.J."/>
            <person name="Sherrier D.J."/>
            <person name="Shi R."/>
            <person name="Sims S."/>
            <person name="Singer S.R."/>
            <person name="Sinharoy S."/>
            <person name="Sterck L."/>
            <person name="Viollet A."/>
            <person name="Wang B.B."/>
            <person name="Wang K."/>
            <person name="Wang M."/>
            <person name="Wang X."/>
            <person name="Warfsmann J."/>
            <person name="Weissenbach J."/>
            <person name="White D.D."/>
            <person name="White J.D."/>
            <person name="Wiley G.B."/>
            <person name="Wincker P."/>
            <person name="Xing Y."/>
            <person name="Yang L."/>
            <person name="Yao Z."/>
            <person name="Ying F."/>
            <person name="Zhai J."/>
            <person name="Zhou L."/>
            <person name="Zuber A."/>
            <person name="Denarie J."/>
            <person name="Dixon R.A."/>
            <person name="May G.D."/>
            <person name="Schwartz D.C."/>
            <person name="Rogers J."/>
            <person name="Quetier F."/>
            <person name="Town C.D."/>
            <person name="Roe B.A."/>
        </authorList>
    </citation>
    <scope>NUCLEOTIDE SEQUENCE [LARGE SCALE GENOMIC DNA]</scope>
    <source>
        <strain evidence="10">A17</strain>
        <strain evidence="12 13">cv. Jemalong A17</strain>
    </source>
</reference>
<evidence type="ECO:0000313" key="12">
    <source>
        <dbReference type="EnsemblPlants" id="KEH38960"/>
    </source>
</evidence>
<dbReference type="Pfam" id="PF00847">
    <property type="entry name" value="AP2"/>
    <property type="match status" value="1"/>
</dbReference>
<protein>
    <submittedName>
        <fullName evidence="10">CBF-like transcription factor</fullName>
    </submittedName>
    <submittedName>
        <fullName evidence="11">Putative transcription factor AP2-EREBP family</fullName>
    </submittedName>
</protein>
<dbReference type="InterPro" id="IPR016177">
    <property type="entry name" value="DNA-bd_dom_sf"/>
</dbReference>
<evidence type="ECO:0000256" key="7">
    <source>
        <dbReference type="ARBA" id="ARBA00024343"/>
    </source>
</evidence>
<dbReference type="STRING" id="3880.A0A072VLE6"/>
<evidence type="ECO:0000313" key="11">
    <source>
        <dbReference type="EMBL" id="RHN75420.1"/>
    </source>
</evidence>
<accession>A0A072VLE6</accession>
<feature type="compositionally biased region" description="Low complexity" evidence="8">
    <location>
        <begin position="13"/>
        <end position="25"/>
    </location>
</feature>
<dbReference type="GO" id="GO:0005634">
    <property type="term" value="C:nucleus"/>
    <property type="evidence" value="ECO:0007669"/>
    <property type="project" value="UniProtKB-SubCell"/>
</dbReference>
<dbReference type="Gene3D" id="3.30.730.10">
    <property type="entry name" value="AP2/ERF domain"/>
    <property type="match status" value="1"/>
</dbReference>
<keyword evidence="4" id="KW-0010">Activator</keyword>
<keyword evidence="3" id="KW-0238">DNA-binding</keyword>
<evidence type="ECO:0000313" key="10">
    <source>
        <dbReference type="EMBL" id="KEH38960.1"/>
    </source>
</evidence>
<dbReference type="GO" id="GO:0003677">
    <property type="term" value="F:DNA binding"/>
    <property type="evidence" value="ECO:0007669"/>
    <property type="project" value="UniProtKB-KW"/>
</dbReference>
<evidence type="ECO:0000256" key="1">
    <source>
        <dbReference type="ARBA" id="ARBA00004123"/>
    </source>
</evidence>
<reference evidence="11" key="4">
    <citation type="journal article" date="2018" name="Nat. Plants">
        <title>Whole-genome landscape of Medicago truncatula symbiotic genes.</title>
        <authorList>
            <person name="Pecrix Y."/>
            <person name="Gamas P."/>
            <person name="Carrere S."/>
        </authorList>
    </citation>
    <scope>NUCLEOTIDE SEQUENCE</scope>
    <source>
        <tissue evidence="11">Leaves</tissue>
    </source>
</reference>
<evidence type="ECO:0000256" key="5">
    <source>
        <dbReference type="ARBA" id="ARBA00023163"/>
    </source>
</evidence>
<keyword evidence="5" id="KW-0804">Transcription</keyword>
<keyword evidence="6" id="KW-0539">Nucleus</keyword>
<dbReference type="SMART" id="SM00380">
    <property type="entry name" value="AP2"/>
    <property type="match status" value="1"/>
</dbReference>
<dbReference type="EMBL" id="CM001218">
    <property type="protein sequence ID" value="KEH38960.1"/>
    <property type="molecule type" value="Genomic_DNA"/>
</dbReference>
<keyword evidence="13" id="KW-1185">Reference proteome</keyword>
<feature type="domain" description="AP2/ERF" evidence="9">
    <location>
        <begin position="46"/>
        <end position="105"/>
    </location>
</feature>
<evidence type="ECO:0000256" key="6">
    <source>
        <dbReference type="ARBA" id="ARBA00023242"/>
    </source>
</evidence>
<proteinExistence type="inferred from homology"/>
<reference evidence="10 13" key="2">
    <citation type="journal article" date="2014" name="BMC Genomics">
        <title>An improved genome release (version Mt4.0) for the model legume Medicago truncatula.</title>
        <authorList>
            <person name="Tang H."/>
            <person name="Krishnakumar V."/>
            <person name="Bidwell S."/>
            <person name="Rosen B."/>
            <person name="Chan A."/>
            <person name="Zhou S."/>
            <person name="Gentzbittel L."/>
            <person name="Childs K.L."/>
            <person name="Yandell M."/>
            <person name="Gundlach H."/>
            <person name="Mayer K.F."/>
            <person name="Schwartz D.C."/>
            <person name="Town C.D."/>
        </authorList>
    </citation>
    <scope>GENOME REANNOTATION</scope>
    <source>
        <strain evidence="10">A17</strain>
        <strain evidence="12 13">cv. Jemalong A17</strain>
    </source>
</reference>
<evidence type="ECO:0000256" key="4">
    <source>
        <dbReference type="ARBA" id="ARBA00023159"/>
    </source>
</evidence>
<reference evidence="12" key="3">
    <citation type="submission" date="2015-04" db="UniProtKB">
        <authorList>
            <consortium name="EnsemblPlants"/>
        </authorList>
    </citation>
    <scope>IDENTIFICATION</scope>
    <source>
        <strain evidence="12">cv. Jemalong A17</strain>
    </source>
</reference>
<name>A0A072VLE6_MEDTR</name>
<dbReference type="OrthoDB" id="676764at2759"/>
<feature type="compositionally biased region" description="Basic residues" evidence="8">
    <location>
        <begin position="26"/>
        <end position="41"/>
    </location>
</feature>
<evidence type="ECO:0000256" key="3">
    <source>
        <dbReference type="ARBA" id="ARBA00023125"/>
    </source>
</evidence>
<dbReference type="EnsemblPlants" id="KEH38960">
    <property type="protein sequence ID" value="KEH38960"/>
    <property type="gene ID" value="MTR_2g085015"/>
</dbReference>
<dbReference type="InterPro" id="IPR045277">
    <property type="entry name" value="DRE1A-I"/>
</dbReference>
<organism evidence="10 13">
    <name type="scientific">Medicago truncatula</name>
    <name type="common">Barrel medic</name>
    <name type="synonym">Medicago tribuloides</name>
    <dbReference type="NCBI Taxonomy" id="3880"/>
    <lineage>
        <taxon>Eukaryota</taxon>
        <taxon>Viridiplantae</taxon>
        <taxon>Streptophyta</taxon>
        <taxon>Embryophyta</taxon>
        <taxon>Tracheophyta</taxon>
        <taxon>Spermatophyta</taxon>
        <taxon>Magnoliopsida</taxon>
        <taxon>eudicotyledons</taxon>
        <taxon>Gunneridae</taxon>
        <taxon>Pentapetalae</taxon>
        <taxon>rosids</taxon>
        <taxon>fabids</taxon>
        <taxon>Fabales</taxon>
        <taxon>Fabaceae</taxon>
        <taxon>Papilionoideae</taxon>
        <taxon>50 kb inversion clade</taxon>
        <taxon>NPAAA clade</taxon>
        <taxon>Hologalegina</taxon>
        <taxon>IRL clade</taxon>
        <taxon>Trifolieae</taxon>
        <taxon>Medicago</taxon>
    </lineage>
</organism>
<gene>
    <name evidence="12" type="primary">25487527</name>
    <name evidence="10" type="ordered locus">MTR_2g085015</name>
    <name evidence="11" type="ORF">MtrunA17_Chr2g0321071</name>
</gene>
<dbReference type="PROSITE" id="PS51032">
    <property type="entry name" value="AP2_ERF"/>
    <property type="match status" value="1"/>
</dbReference>
<keyword evidence="2" id="KW-0805">Transcription regulation</keyword>
<sequence>MNLENESTNHYLSSQSNNQNSPSKPNSHKKKTKRGRKKFKETRHPIYKGVRQRNNGNKWVCEILEPNKKKSRIWLGTYPTPEMAAIAHDVAVLALHGTSAMFNFPDSVSLLPVSKSTSPEDIRETATEFANTASSSSFVNNLSVVTKPCLVECKSQEIRVLGGDNIENMNNNDDESKAMFFDEEVLFNMPGFLNSMAEGLLITPPSMKSALDWDNVDCEMDLTLWTE</sequence>
<feature type="region of interest" description="Disordered" evidence="8">
    <location>
        <begin position="1"/>
        <end position="42"/>
    </location>
</feature>
<dbReference type="Proteomes" id="UP000002051">
    <property type="component" value="Chromosome 2"/>
</dbReference>
<dbReference type="AlphaFoldDB" id="A0A072VLE6"/>
<dbReference type="CDD" id="cd00018">
    <property type="entry name" value="AP2"/>
    <property type="match status" value="1"/>
</dbReference>
<evidence type="ECO:0000256" key="2">
    <source>
        <dbReference type="ARBA" id="ARBA00023015"/>
    </source>
</evidence>
<feature type="compositionally biased region" description="Polar residues" evidence="8">
    <location>
        <begin position="1"/>
        <end position="12"/>
    </location>
</feature>
<dbReference type="EMBL" id="PSQE01000002">
    <property type="protein sequence ID" value="RHN75420.1"/>
    <property type="molecule type" value="Genomic_DNA"/>
</dbReference>
<dbReference type="Gramene" id="rna11626">
    <property type="protein sequence ID" value="RHN75420.1"/>
    <property type="gene ID" value="gene11626"/>
</dbReference>
<dbReference type="InterPro" id="IPR036955">
    <property type="entry name" value="AP2/ERF_dom_sf"/>
</dbReference>
<comment type="subcellular location">
    <subcellularLocation>
        <location evidence="1">Nucleus</location>
    </subcellularLocation>
</comment>
<evidence type="ECO:0000259" key="9">
    <source>
        <dbReference type="PROSITE" id="PS51032"/>
    </source>
</evidence>
<dbReference type="InterPro" id="IPR001471">
    <property type="entry name" value="AP2/ERF_dom"/>
</dbReference>
<evidence type="ECO:0000256" key="8">
    <source>
        <dbReference type="SAM" id="MobiDB-lite"/>
    </source>
</evidence>
<comment type="similarity">
    <text evidence="7">Belongs to the AP2/ERF transcription factor family. ERF subfamily.</text>
</comment>
<dbReference type="SUPFAM" id="SSF54171">
    <property type="entry name" value="DNA-binding domain"/>
    <property type="match status" value="1"/>
</dbReference>
<dbReference type="Proteomes" id="UP000265566">
    <property type="component" value="Chromosome 2"/>
</dbReference>
<evidence type="ECO:0000313" key="13">
    <source>
        <dbReference type="Proteomes" id="UP000002051"/>
    </source>
</evidence>